<feature type="compositionally biased region" description="Basic and acidic residues" evidence="1">
    <location>
        <begin position="102"/>
        <end position="121"/>
    </location>
</feature>
<dbReference type="Proteomes" id="UP000480556">
    <property type="component" value="Unassembled WGS sequence"/>
</dbReference>
<reference evidence="4 5" key="1">
    <citation type="submission" date="2019-10" db="EMBL/GenBank/DDBJ databases">
        <authorList>
            <person name="Dong K."/>
        </authorList>
    </citation>
    <scope>NUCLEOTIDE SEQUENCE [LARGE SCALE GENOMIC DNA]</scope>
    <source>
        <strain evidence="4">dk386</strain>
        <strain evidence="3">Dk386</strain>
        <strain evidence="2">Dk771</strain>
        <strain evidence="5">dk771</strain>
    </source>
</reference>
<gene>
    <name evidence="3" type="ORF">GFH30_07180</name>
    <name evidence="2" type="ORF">GHJ48_02420</name>
</gene>
<feature type="compositionally biased region" description="Basic and acidic residues" evidence="1">
    <location>
        <begin position="24"/>
        <end position="39"/>
    </location>
</feature>
<dbReference type="EMBL" id="WITK01000002">
    <property type="protein sequence ID" value="MQW91267.1"/>
    <property type="molecule type" value="Genomic_DNA"/>
</dbReference>
<proteinExistence type="predicted"/>
<feature type="region of interest" description="Disordered" evidence="1">
    <location>
        <begin position="24"/>
        <end position="133"/>
    </location>
</feature>
<dbReference type="RefSeq" id="WP_153371576.1">
    <property type="nucleotide sequence ID" value="NZ_CP045650.1"/>
</dbReference>
<evidence type="ECO:0000313" key="4">
    <source>
        <dbReference type="Proteomes" id="UP000327478"/>
    </source>
</evidence>
<evidence type="ECO:0000313" key="2">
    <source>
        <dbReference type="EMBL" id="MQW91267.1"/>
    </source>
</evidence>
<keyword evidence="4" id="KW-1185">Reference proteome</keyword>
<dbReference type="EMBL" id="CP045650">
    <property type="protein sequence ID" value="QGA11183.1"/>
    <property type="molecule type" value="Genomic_DNA"/>
</dbReference>
<sequence>MNKKLLICGALATGLLLTACVKKEAPKEDEQEQTVEKTEQQPQQSVEIEPVEIEEVEEAPTRVEIEQQESNNTSATIRREYRDVPAEQPAAQVASPAPTRSEPARSETVEAKPKAEVKAPEPKASSTTAQSEDDAVAAAIAAATPAL</sequence>
<dbReference type="PROSITE" id="PS51257">
    <property type="entry name" value="PROKAR_LIPOPROTEIN"/>
    <property type="match status" value="1"/>
</dbReference>
<dbReference type="Proteomes" id="UP000327478">
    <property type="component" value="Chromosome"/>
</dbReference>
<name>A0A5Q0P3L7_9GAMM</name>
<evidence type="ECO:0000256" key="1">
    <source>
        <dbReference type="SAM" id="MobiDB-lite"/>
    </source>
</evidence>
<feature type="compositionally biased region" description="Acidic residues" evidence="1">
    <location>
        <begin position="49"/>
        <end position="58"/>
    </location>
</feature>
<dbReference type="AlphaFoldDB" id="A0A5Q0P3L7"/>
<protein>
    <submittedName>
        <fullName evidence="2">Internalin</fullName>
    </submittedName>
</protein>
<organism evidence="2 5">
    <name type="scientific">Acinetobacter wanghuae</name>
    <dbReference type="NCBI Taxonomy" id="2662362"/>
    <lineage>
        <taxon>Bacteria</taxon>
        <taxon>Pseudomonadati</taxon>
        <taxon>Pseudomonadota</taxon>
        <taxon>Gammaproteobacteria</taxon>
        <taxon>Moraxellales</taxon>
        <taxon>Moraxellaceae</taxon>
        <taxon>Acinetobacter</taxon>
    </lineage>
</organism>
<accession>A0A5Q0P3L7</accession>
<evidence type="ECO:0000313" key="3">
    <source>
        <dbReference type="EMBL" id="QGA11183.1"/>
    </source>
</evidence>
<evidence type="ECO:0000313" key="5">
    <source>
        <dbReference type="Proteomes" id="UP000480556"/>
    </source>
</evidence>